<dbReference type="eggNOG" id="ENOG50332XR">
    <property type="taxonomic scope" value="Bacteria"/>
</dbReference>
<dbReference type="STRING" id="631454.N177_0011"/>
<proteinExistence type="predicted"/>
<feature type="chain" id="PRO_5004728453" evidence="1">
    <location>
        <begin position="26"/>
        <end position="206"/>
    </location>
</feature>
<feature type="signal peptide" evidence="1">
    <location>
        <begin position="1"/>
        <end position="25"/>
    </location>
</feature>
<dbReference type="OrthoDB" id="8444059at2"/>
<dbReference type="EMBL" id="AWXZ01000002">
    <property type="protein sequence ID" value="ESR27488.1"/>
    <property type="molecule type" value="Genomic_DNA"/>
</dbReference>
<reference evidence="2 3" key="1">
    <citation type="journal article" date="2014" name="Genome Announc.">
        <title>Draft Genome Sequence of Lutibaculum baratangense Strain AMV1T, Isolated from a Mud Volcano in Andamans, India.</title>
        <authorList>
            <person name="Singh A."/>
            <person name="Sreenivas A."/>
            <person name="Sathyanarayana Reddy G."/>
            <person name="Pinnaka A.K."/>
            <person name="Shivaji S."/>
        </authorList>
    </citation>
    <scope>NUCLEOTIDE SEQUENCE [LARGE SCALE GENOMIC DNA]</scope>
    <source>
        <strain evidence="2 3">AMV1</strain>
    </source>
</reference>
<dbReference type="AlphaFoldDB" id="V4TP78"/>
<protein>
    <submittedName>
        <fullName evidence="2">Uncharacterized protein</fullName>
    </submittedName>
</protein>
<organism evidence="2 3">
    <name type="scientific">Lutibaculum baratangense AMV1</name>
    <dbReference type="NCBI Taxonomy" id="631454"/>
    <lineage>
        <taxon>Bacteria</taxon>
        <taxon>Pseudomonadati</taxon>
        <taxon>Pseudomonadota</taxon>
        <taxon>Alphaproteobacteria</taxon>
        <taxon>Hyphomicrobiales</taxon>
        <taxon>Tepidamorphaceae</taxon>
        <taxon>Lutibaculum</taxon>
    </lineage>
</organism>
<dbReference type="RefSeq" id="WP_023430170.1">
    <property type="nucleotide sequence ID" value="NZ_AWXZ01000002.1"/>
</dbReference>
<keyword evidence="1" id="KW-0732">Signal</keyword>
<evidence type="ECO:0000256" key="1">
    <source>
        <dbReference type="SAM" id="SignalP"/>
    </source>
</evidence>
<dbReference type="Proteomes" id="UP000017819">
    <property type="component" value="Unassembled WGS sequence"/>
</dbReference>
<gene>
    <name evidence="2" type="ORF">N177_0011</name>
</gene>
<keyword evidence="3" id="KW-1185">Reference proteome</keyword>
<evidence type="ECO:0000313" key="3">
    <source>
        <dbReference type="Proteomes" id="UP000017819"/>
    </source>
</evidence>
<accession>V4TP78</accession>
<comment type="caution">
    <text evidence="2">The sequence shown here is derived from an EMBL/GenBank/DDBJ whole genome shotgun (WGS) entry which is preliminary data.</text>
</comment>
<evidence type="ECO:0000313" key="2">
    <source>
        <dbReference type="EMBL" id="ESR27488.1"/>
    </source>
</evidence>
<name>V4TP78_9HYPH</name>
<sequence>MLQPRSAALSLAALALIWAETGATGAEASADPVELMDRAVEMLDRGETLEALQVADDAFFAVWQRLPLAFRRIELIDTAPEGYDRVAPREDNAYAPGQEISIYVDPVGFGWRQGGDGWETDLTADFILSTPEGRIIAGQKDFGEFRIRSPQRARESFLVINYRFTGVPAGDYILTTTVHDRIDEEEAAFETAIEIRPDGAASTAVR</sequence>